<dbReference type="EMBL" id="BAABHW010000001">
    <property type="protein sequence ID" value="GAA5067235.1"/>
    <property type="molecule type" value="Genomic_DNA"/>
</dbReference>
<keyword evidence="2" id="KW-1185">Reference proteome</keyword>
<organism evidence="1 2">
    <name type="scientific">[Roseibacterium] beibuensis</name>
    <dbReference type="NCBI Taxonomy" id="1193142"/>
    <lineage>
        <taxon>Bacteria</taxon>
        <taxon>Pseudomonadati</taxon>
        <taxon>Pseudomonadota</taxon>
        <taxon>Alphaproteobacteria</taxon>
        <taxon>Rhodobacterales</taxon>
        <taxon>Roseobacteraceae</taxon>
        <taxon>Roseicyclus</taxon>
    </lineage>
</organism>
<sequence length="109" mass="11762">MGRVCRARLGAVAGDRGLPVLFFRRHMGERMSHLSILSRLPASEDAPLVLMPGAAQVVPSVSCEVSMPLRHGFFSLQPRGIPVSVILADIASAVRRPLGASARHLVWRA</sequence>
<accession>A0ABP9KWQ4</accession>
<reference evidence="2" key="1">
    <citation type="journal article" date="2019" name="Int. J. Syst. Evol. Microbiol.">
        <title>The Global Catalogue of Microorganisms (GCM) 10K type strain sequencing project: providing services to taxonomists for standard genome sequencing and annotation.</title>
        <authorList>
            <consortium name="The Broad Institute Genomics Platform"/>
            <consortium name="The Broad Institute Genome Sequencing Center for Infectious Disease"/>
            <person name="Wu L."/>
            <person name="Ma J."/>
        </authorList>
    </citation>
    <scope>NUCLEOTIDE SEQUENCE [LARGE SCALE GENOMIC DNA]</scope>
    <source>
        <strain evidence="2">JCM 18015</strain>
    </source>
</reference>
<evidence type="ECO:0000313" key="1">
    <source>
        <dbReference type="EMBL" id="GAA5067235.1"/>
    </source>
</evidence>
<comment type="caution">
    <text evidence="1">The sequence shown here is derived from an EMBL/GenBank/DDBJ whole genome shotgun (WGS) entry which is preliminary data.</text>
</comment>
<evidence type="ECO:0000313" key="2">
    <source>
        <dbReference type="Proteomes" id="UP001499910"/>
    </source>
</evidence>
<name>A0ABP9KWQ4_9RHOB</name>
<dbReference type="Proteomes" id="UP001499910">
    <property type="component" value="Unassembled WGS sequence"/>
</dbReference>
<gene>
    <name evidence="1" type="ORF">GCM10023209_06670</name>
</gene>
<proteinExistence type="predicted"/>
<protein>
    <submittedName>
        <fullName evidence="1">Uncharacterized protein</fullName>
    </submittedName>
</protein>